<name>A0ABS0YDP0_9BACT</name>
<organism evidence="1 2">
    <name type="scientific">Geomonas anaerohicana</name>
    <dbReference type="NCBI Taxonomy" id="2798583"/>
    <lineage>
        <taxon>Bacteria</taxon>
        <taxon>Pseudomonadati</taxon>
        <taxon>Thermodesulfobacteriota</taxon>
        <taxon>Desulfuromonadia</taxon>
        <taxon>Geobacterales</taxon>
        <taxon>Geobacteraceae</taxon>
        <taxon>Geomonas</taxon>
    </lineage>
</organism>
<sequence length="183" mass="20711">MDFRAVTRKLVAEFSQQGIAYGLIGGYAVGLWGVPRGTVDMDFLVRLVDLPKVQRIMESTGYEVRFSSENVTQYQSKDGIFGEIDFLHAFRAASLAMLQRTATKSLFQEGVSIQVLIPEDLIGLKVQAFANDGTREALDMYDIETLMKIHHATMDWELVGSYFEVFDNLPLFESLKRKYHAAE</sequence>
<accession>A0ABS0YDP0</accession>
<dbReference type="InterPro" id="IPR039498">
    <property type="entry name" value="NTP_transf_5"/>
</dbReference>
<evidence type="ECO:0000313" key="1">
    <source>
        <dbReference type="EMBL" id="MBJ6750397.1"/>
    </source>
</evidence>
<dbReference type="Proteomes" id="UP000614714">
    <property type="component" value="Unassembled WGS sequence"/>
</dbReference>
<keyword evidence="2" id="KW-1185">Reference proteome</keyword>
<dbReference type="SUPFAM" id="SSF81301">
    <property type="entry name" value="Nucleotidyltransferase"/>
    <property type="match status" value="1"/>
</dbReference>
<comment type="caution">
    <text evidence="1">The sequence shown here is derived from an EMBL/GenBank/DDBJ whole genome shotgun (WGS) entry which is preliminary data.</text>
</comment>
<dbReference type="Gene3D" id="3.30.460.40">
    <property type="match status" value="1"/>
</dbReference>
<evidence type="ECO:0000313" key="2">
    <source>
        <dbReference type="Proteomes" id="UP000614714"/>
    </source>
</evidence>
<protein>
    <submittedName>
        <fullName evidence="1">Nucleotidyltransferase family protein</fullName>
    </submittedName>
</protein>
<dbReference type="RefSeq" id="WP_199388931.1">
    <property type="nucleotide sequence ID" value="NZ_JAEMHL010000004.1"/>
</dbReference>
<dbReference type="EMBL" id="JAEMHL010000004">
    <property type="protein sequence ID" value="MBJ6750397.1"/>
    <property type="molecule type" value="Genomic_DNA"/>
</dbReference>
<reference evidence="1 2" key="1">
    <citation type="submission" date="2020-12" db="EMBL/GenBank/DDBJ databases">
        <title>Geomonas sp. Red421, isolated from paddy soil.</title>
        <authorList>
            <person name="Xu Z."/>
            <person name="Zhang Z."/>
            <person name="Masuda Y."/>
            <person name="Itoh H."/>
            <person name="Senoo K."/>
        </authorList>
    </citation>
    <scope>NUCLEOTIDE SEQUENCE [LARGE SCALE GENOMIC DNA]</scope>
    <source>
        <strain evidence="1 2">Red421</strain>
    </source>
</reference>
<dbReference type="Pfam" id="PF14907">
    <property type="entry name" value="NTP_transf_5"/>
    <property type="match status" value="1"/>
</dbReference>
<gene>
    <name evidence="1" type="ORF">JFN91_09240</name>
</gene>
<proteinExistence type="predicted"/>
<dbReference type="InterPro" id="IPR043519">
    <property type="entry name" value="NT_sf"/>
</dbReference>